<dbReference type="GO" id="GO:0005886">
    <property type="term" value="C:plasma membrane"/>
    <property type="evidence" value="ECO:0007669"/>
    <property type="project" value="UniProtKB-SubCell"/>
</dbReference>
<dbReference type="RefSeq" id="WP_034626137.1">
    <property type="nucleotide sequence ID" value="NZ_JRJU01000003.1"/>
</dbReference>
<keyword evidence="9" id="KW-1185">Reference proteome</keyword>
<dbReference type="PANTHER" id="PTHR30509">
    <property type="entry name" value="P-HYDROXYBENZOIC ACID EFFLUX PUMP SUBUNIT-RELATED"/>
    <property type="match status" value="1"/>
</dbReference>
<keyword evidence="6" id="KW-0175">Coiled coil</keyword>
<keyword evidence="2" id="KW-1003">Cell membrane</keyword>
<evidence type="ECO:0000256" key="2">
    <source>
        <dbReference type="ARBA" id="ARBA00022475"/>
    </source>
</evidence>
<dbReference type="InterPro" id="IPR010343">
    <property type="entry name" value="ArAE_1"/>
</dbReference>
<organism evidence="8 9">
    <name type="scientific">Halalkalibacter okhensis</name>
    <dbReference type="NCBI Taxonomy" id="333138"/>
    <lineage>
        <taxon>Bacteria</taxon>
        <taxon>Bacillati</taxon>
        <taxon>Bacillota</taxon>
        <taxon>Bacilli</taxon>
        <taxon>Bacillales</taxon>
        <taxon>Bacillaceae</taxon>
        <taxon>Halalkalibacter</taxon>
    </lineage>
</organism>
<name>A0A0B0IMI4_9BACI</name>
<evidence type="ECO:0000256" key="3">
    <source>
        <dbReference type="ARBA" id="ARBA00022692"/>
    </source>
</evidence>
<comment type="subcellular location">
    <subcellularLocation>
        <location evidence="1">Cell membrane</location>
        <topology evidence="1">Multi-pass membrane protein</topology>
    </subcellularLocation>
</comment>
<feature type="transmembrane region" description="Helical" evidence="7">
    <location>
        <begin position="126"/>
        <end position="144"/>
    </location>
</feature>
<sequence>MKLGARIFKTGLAVMLSLYLAIWLELDPPMFAALAAAIAVQPSLYRTFQTILEQIQANLIGAILAVIFVMTFGHDPFVVGLVVVLAISIILKVKLEPTTIPLAIVTVIIIMESPATDFIQFAAGRFALILLGVVAAFIINLLFIPPKYETKLYHKISKATEDINQWTMLHIRHAADHRSLKSDLNRLEEQVLKLENLYLLYKEERNYFMKNKYGKARKVVLYRQMIVATKKALFVLKNLERRSEELNLMAEDTHKKFEKQLHYLTTYHDRILLRYVGKAHSSHSDELVLKMNKGKEELMSYYIGLQNHSCIDYNQWLHLLPAVSQMIEYQEQLEHLNHLVDSFFTYHQEENEVKIQERDDE</sequence>
<dbReference type="PANTHER" id="PTHR30509:SF27">
    <property type="entry name" value="UPF0421 PROTEIN YGAE"/>
    <property type="match status" value="1"/>
</dbReference>
<proteinExistence type="predicted"/>
<dbReference type="EMBL" id="JRJU01000003">
    <property type="protein sequence ID" value="KHF41279.1"/>
    <property type="molecule type" value="Genomic_DNA"/>
</dbReference>
<evidence type="ECO:0000256" key="7">
    <source>
        <dbReference type="SAM" id="Phobius"/>
    </source>
</evidence>
<dbReference type="eggNOG" id="COG4129">
    <property type="taxonomic scope" value="Bacteria"/>
</dbReference>
<accession>A0A0B0IMI4</accession>
<gene>
    <name evidence="8" type="ORF">LQ50_03295</name>
</gene>
<keyword evidence="3 7" id="KW-0812">Transmembrane</keyword>
<feature type="coiled-coil region" evidence="6">
    <location>
        <begin position="177"/>
        <end position="204"/>
    </location>
</feature>
<dbReference type="Pfam" id="PF06081">
    <property type="entry name" value="ArAE_1"/>
    <property type="match status" value="1"/>
</dbReference>
<evidence type="ECO:0000256" key="4">
    <source>
        <dbReference type="ARBA" id="ARBA00022989"/>
    </source>
</evidence>
<feature type="transmembrane region" description="Helical" evidence="7">
    <location>
        <begin position="7"/>
        <end position="24"/>
    </location>
</feature>
<protein>
    <submittedName>
        <fullName evidence="8">Membrane protein</fullName>
    </submittedName>
</protein>
<evidence type="ECO:0000256" key="6">
    <source>
        <dbReference type="SAM" id="Coils"/>
    </source>
</evidence>
<evidence type="ECO:0000313" key="8">
    <source>
        <dbReference type="EMBL" id="KHF41279.1"/>
    </source>
</evidence>
<evidence type="ECO:0000256" key="5">
    <source>
        <dbReference type="ARBA" id="ARBA00023136"/>
    </source>
</evidence>
<dbReference type="OrthoDB" id="1653617at2"/>
<keyword evidence="4 7" id="KW-1133">Transmembrane helix</keyword>
<reference evidence="8 9" key="1">
    <citation type="submission" date="2014-09" db="EMBL/GenBank/DDBJ databases">
        <title>Genome sequencing and annotation of Bacillus Okhensis strain Kh10-101T.</title>
        <authorList>
            <person name="Prakash J.S."/>
        </authorList>
    </citation>
    <scope>NUCLEOTIDE SEQUENCE [LARGE SCALE GENOMIC DNA]</scope>
    <source>
        <strain evidence="9">Kh10-101T</strain>
    </source>
</reference>
<keyword evidence="5 7" id="KW-0472">Membrane</keyword>
<feature type="transmembrane region" description="Helical" evidence="7">
    <location>
        <begin position="55"/>
        <end position="72"/>
    </location>
</feature>
<comment type="caution">
    <text evidence="8">The sequence shown here is derived from an EMBL/GenBank/DDBJ whole genome shotgun (WGS) entry which is preliminary data.</text>
</comment>
<evidence type="ECO:0000313" key="9">
    <source>
        <dbReference type="Proteomes" id="UP000030832"/>
    </source>
</evidence>
<evidence type="ECO:0000256" key="1">
    <source>
        <dbReference type="ARBA" id="ARBA00004651"/>
    </source>
</evidence>
<dbReference type="Proteomes" id="UP000030832">
    <property type="component" value="Unassembled WGS sequence"/>
</dbReference>
<dbReference type="AlphaFoldDB" id="A0A0B0IMI4"/>
<dbReference type="STRING" id="333138.LQ50_03295"/>